<sequence>MAAPGPPCEMLPDDLLCEIFLLCLPTNRWEVTPSPSKPATVLTLVCKGWRSVALAFPSLWSWMKLCPLKEVWKNHKVGQRTIKNFRGVLNRAKSAPLSLMVRSEIVGIEDVTIDTFLPRVLQVAVSSLTRLILLAIPIPQLGGLPPGMFPSLQSFVFCMVESGEGGAGNSSVVAFRDAPSLRRVVLDTTFFVYADNPRFALPWCQLTHFLDCDGYNSCTSLFTRHIKQKPQLRWLGLDVTEGETEQAERRPWKRPAGLDFLIMDTVVTLALNFEWEIEYLGLFDWVDFPDLRTLRLTAMEADGLGGHADRFFAKLQTSKKLEYLSIQVDAMSSGVLESTLKSARRAHPPFLQRQSIWPDLPASGDKCRYPPPSAHPGFGVMEP</sequence>
<keyword evidence="2" id="KW-1185">Reference proteome</keyword>
<accession>A0A4Y7SWI9</accession>
<reference evidence="1 2" key="1">
    <citation type="journal article" date="2019" name="Nat. Ecol. Evol.">
        <title>Megaphylogeny resolves global patterns of mushroom evolution.</title>
        <authorList>
            <person name="Varga T."/>
            <person name="Krizsan K."/>
            <person name="Foldi C."/>
            <person name="Dima B."/>
            <person name="Sanchez-Garcia M."/>
            <person name="Sanchez-Ramirez S."/>
            <person name="Szollosi G.J."/>
            <person name="Szarkandi J.G."/>
            <person name="Papp V."/>
            <person name="Albert L."/>
            <person name="Andreopoulos W."/>
            <person name="Angelini C."/>
            <person name="Antonin V."/>
            <person name="Barry K.W."/>
            <person name="Bougher N.L."/>
            <person name="Buchanan P."/>
            <person name="Buyck B."/>
            <person name="Bense V."/>
            <person name="Catcheside P."/>
            <person name="Chovatia M."/>
            <person name="Cooper J."/>
            <person name="Damon W."/>
            <person name="Desjardin D."/>
            <person name="Finy P."/>
            <person name="Geml J."/>
            <person name="Haridas S."/>
            <person name="Hughes K."/>
            <person name="Justo A."/>
            <person name="Karasinski D."/>
            <person name="Kautmanova I."/>
            <person name="Kiss B."/>
            <person name="Kocsube S."/>
            <person name="Kotiranta H."/>
            <person name="LaButti K.M."/>
            <person name="Lechner B.E."/>
            <person name="Liimatainen K."/>
            <person name="Lipzen A."/>
            <person name="Lukacs Z."/>
            <person name="Mihaltcheva S."/>
            <person name="Morgado L.N."/>
            <person name="Niskanen T."/>
            <person name="Noordeloos M.E."/>
            <person name="Ohm R.A."/>
            <person name="Ortiz-Santana B."/>
            <person name="Ovrebo C."/>
            <person name="Racz N."/>
            <person name="Riley R."/>
            <person name="Savchenko A."/>
            <person name="Shiryaev A."/>
            <person name="Soop K."/>
            <person name="Spirin V."/>
            <person name="Szebenyi C."/>
            <person name="Tomsovsky M."/>
            <person name="Tulloss R.E."/>
            <person name="Uehling J."/>
            <person name="Grigoriev I.V."/>
            <person name="Vagvolgyi C."/>
            <person name="Papp T."/>
            <person name="Martin F.M."/>
            <person name="Miettinen O."/>
            <person name="Hibbett D.S."/>
            <person name="Nagy L.G."/>
        </authorList>
    </citation>
    <scope>NUCLEOTIDE SEQUENCE [LARGE SCALE GENOMIC DNA]</scope>
    <source>
        <strain evidence="1 2">FP101781</strain>
    </source>
</reference>
<dbReference type="EMBL" id="QPFP01000051">
    <property type="protein sequence ID" value="TEB26081.1"/>
    <property type="molecule type" value="Genomic_DNA"/>
</dbReference>
<proteinExistence type="predicted"/>
<evidence type="ECO:0000313" key="1">
    <source>
        <dbReference type="EMBL" id="TEB26081.1"/>
    </source>
</evidence>
<organism evidence="1 2">
    <name type="scientific">Coprinellus micaceus</name>
    <name type="common">Glistening ink-cap mushroom</name>
    <name type="synonym">Coprinus micaceus</name>
    <dbReference type="NCBI Taxonomy" id="71717"/>
    <lineage>
        <taxon>Eukaryota</taxon>
        <taxon>Fungi</taxon>
        <taxon>Dikarya</taxon>
        <taxon>Basidiomycota</taxon>
        <taxon>Agaricomycotina</taxon>
        <taxon>Agaricomycetes</taxon>
        <taxon>Agaricomycetidae</taxon>
        <taxon>Agaricales</taxon>
        <taxon>Agaricineae</taxon>
        <taxon>Psathyrellaceae</taxon>
        <taxon>Coprinellus</taxon>
    </lineage>
</organism>
<dbReference type="Gene3D" id="1.20.1280.50">
    <property type="match status" value="1"/>
</dbReference>
<dbReference type="Proteomes" id="UP000298030">
    <property type="component" value="Unassembled WGS sequence"/>
</dbReference>
<name>A0A4Y7SWI9_COPMI</name>
<evidence type="ECO:0000313" key="2">
    <source>
        <dbReference type="Proteomes" id="UP000298030"/>
    </source>
</evidence>
<gene>
    <name evidence="1" type="ORF">FA13DRAFT_1737740</name>
</gene>
<dbReference type="OrthoDB" id="2838638at2759"/>
<comment type="caution">
    <text evidence="1">The sequence shown here is derived from an EMBL/GenBank/DDBJ whole genome shotgun (WGS) entry which is preliminary data.</text>
</comment>
<protein>
    <submittedName>
        <fullName evidence="1">Uncharacterized protein</fullName>
    </submittedName>
</protein>
<dbReference type="AlphaFoldDB" id="A0A4Y7SWI9"/>